<evidence type="ECO:0000256" key="1">
    <source>
        <dbReference type="PIRSR" id="PIRSR613078-1"/>
    </source>
</evidence>
<dbReference type="GO" id="GO:0016791">
    <property type="term" value="F:phosphatase activity"/>
    <property type="evidence" value="ECO:0007669"/>
    <property type="project" value="TreeGrafter"/>
</dbReference>
<accession>A0A8J6NPG5</accession>
<dbReference type="PANTHER" id="PTHR48100:SF44">
    <property type="entry name" value="PHOSPHATASE C1620.13-RELATED"/>
    <property type="match status" value="1"/>
</dbReference>
<dbReference type="SUPFAM" id="SSF53254">
    <property type="entry name" value="Phosphoglycerate mutase-like"/>
    <property type="match status" value="1"/>
</dbReference>
<dbReference type="AlphaFoldDB" id="A0A8J6NPG5"/>
<dbReference type="GO" id="GO:0005829">
    <property type="term" value="C:cytosol"/>
    <property type="evidence" value="ECO:0007669"/>
    <property type="project" value="TreeGrafter"/>
</dbReference>
<feature type="active site" description="Tele-phosphohistidine intermediate" evidence="1">
    <location>
        <position position="15"/>
    </location>
</feature>
<proteinExistence type="predicted"/>
<name>A0A8J6NPG5_9CHLR</name>
<evidence type="ECO:0000313" key="3">
    <source>
        <dbReference type="EMBL" id="MBC8336916.1"/>
    </source>
</evidence>
<dbReference type="Proteomes" id="UP000614469">
    <property type="component" value="Unassembled WGS sequence"/>
</dbReference>
<dbReference type="InterPro" id="IPR050275">
    <property type="entry name" value="PGM_Phosphatase"/>
</dbReference>
<feature type="binding site" evidence="2">
    <location>
        <begin position="14"/>
        <end position="21"/>
    </location>
    <ligand>
        <name>substrate</name>
    </ligand>
</feature>
<gene>
    <name evidence="3" type="ORF">H8E29_16800</name>
</gene>
<dbReference type="EMBL" id="JACNJN010000211">
    <property type="protein sequence ID" value="MBC8336916.1"/>
    <property type="molecule type" value="Genomic_DNA"/>
</dbReference>
<dbReference type="SMART" id="SM00855">
    <property type="entry name" value="PGAM"/>
    <property type="match status" value="1"/>
</dbReference>
<comment type="caution">
    <text evidence="3">The sequence shown here is derived from an EMBL/GenBank/DDBJ whole genome shotgun (WGS) entry which is preliminary data.</text>
</comment>
<feature type="active site" description="Proton donor/acceptor" evidence="1">
    <location>
        <position position="90"/>
    </location>
</feature>
<dbReference type="PANTHER" id="PTHR48100">
    <property type="entry name" value="BROAD-SPECIFICITY PHOSPHATASE YOR283W-RELATED"/>
    <property type="match status" value="1"/>
</dbReference>
<dbReference type="Pfam" id="PF00300">
    <property type="entry name" value="His_Phos_1"/>
    <property type="match status" value="1"/>
</dbReference>
<dbReference type="CDD" id="cd07067">
    <property type="entry name" value="HP_PGM_like"/>
    <property type="match status" value="1"/>
</dbReference>
<dbReference type="Gene3D" id="3.40.50.1240">
    <property type="entry name" value="Phosphoglycerate mutase-like"/>
    <property type="match status" value="1"/>
</dbReference>
<reference evidence="3 4" key="1">
    <citation type="submission" date="2020-08" db="EMBL/GenBank/DDBJ databases">
        <title>Bridging the membrane lipid divide: bacteria of the FCB group superphylum have the potential to synthesize archaeal ether lipids.</title>
        <authorList>
            <person name="Villanueva L."/>
            <person name="Von Meijenfeldt F.A.B."/>
            <person name="Westbye A.B."/>
            <person name="Yadav S."/>
            <person name="Hopmans E.C."/>
            <person name="Dutilh B.E."/>
            <person name="Sinninghe Damste J.S."/>
        </authorList>
    </citation>
    <scope>NUCLEOTIDE SEQUENCE [LARGE SCALE GENOMIC DNA]</scope>
    <source>
        <strain evidence="3">NIOZ-UU36</strain>
    </source>
</reference>
<protein>
    <submittedName>
        <fullName evidence="3">Histidine phosphatase family protein</fullName>
    </submittedName>
</protein>
<evidence type="ECO:0000256" key="2">
    <source>
        <dbReference type="PIRSR" id="PIRSR613078-2"/>
    </source>
</evidence>
<organism evidence="3 4">
    <name type="scientific">Candidatus Desulfolinea nitratireducens</name>
    <dbReference type="NCBI Taxonomy" id="2841698"/>
    <lineage>
        <taxon>Bacteria</taxon>
        <taxon>Bacillati</taxon>
        <taxon>Chloroflexota</taxon>
        <taxon>Anaerolineae</taxon>
        <taxon>Anaerolineales</taxon>
        <taxon>Anaerolineales incertae sedis</taxon>
        <taxon>Candidatus Desulfolinea</taxon>
    </lineage>
</organism>
<feature type="binding site" evidence="2">
    <location>
        <position position="66"/>
    </location>
    <ligand>
        <name>substrate</name>
    </ligand>
</feature>
<evidence type="ECO:0000313" key="4">
    <source>
        <dbReference type="Proteomes" id="UP000614469"/>
    </source>
</evidence>
<dbReference type="InterPro" id="IPR013078">
    <property type="entry name" value="His_Pase_superF_clade-1"/>
</dbReference>
<sequence>MKKKDDRYKIIFLRHAESVGNAEGYFQGQGDFPLTDLGREQAHALAARWQEEGRGFDHAIASPLSRTRETAEIITAALDLPLELDPIWMERNAGELTGMKFEDGRKQFPQPKFRNPYDDFAESGEGDWALFLRAGQALKELLSREPGRYLIISHGGLLNQLMKAIVGIAPHANYEGAQFRFGNSAFAKLTYMPSSHRWYIEGLNDQNHWREDE</sequence>
<dbReference type="InterPro" id="IPR029033">
    <property type="entry name" value="His_PPase_superfam"/>
</dbReference>